<evidence type="ECO:0000313" key="2">
    <source>
        <dbReference type="EMBL" id="VDN35267.1"/>
    </source>
</evidence>
<gene>
    <name evidence="2" type="ORF">DILT_LOCUS16729</name>
</gene>
<proteinExistence type="predicted"/>
<organism evidence="2 3">
    <name type="scientific">Dibothriocephalus latus</name>
    <name type="common">Fish tapeworm</name>
    <name type="synonym">Diphyllobothrium latum</name>
    <dbReference type="NCBI Taxonomy" id="60516"/>
    <lineage>
        <taxon>Eukaryota</taxon>
        <taxon>Metazoa</taxon>
        <taxon>Spiralia</taxon>
        <taxon>Lophotrochozoa</taxon>
        <taxon>Platyhelminthes</taxon>
        <taxon>Cestoda</taxon>
        <taxon>Eucestoda</taxon>
        <taxon>Diphyllobothriidea</taxon>
        <taxon>Diphyllobothriidae</taxon>
        <taxon>Dibothriocephalus</taxon>
    </lineage>
</organism>
<accession>A0A3P7NLS9</accession>
<reference evidence="2 3" key="1">
    <citation type="submission" date="2018-11" db="EMBL/GenBank/DDBJ databases">
        <authorList>
            <consortium name="Pathogen Informatics"/>
        </authorList>
    </citation>
    <scope>NUCLEOTIDE SEQUENCE [LARGE SCALE GENOMIC DNA]</scope>
</reference>
<evidence type="ECO:0000313" key="3">
    <source>
        <dbReference type="Proteomes" id="UP000281553"/>
    </source>
</evidence>
<dbReference type="EMBL" id="UYRU01086748">
    <property type="protein sequence ID" value="VDN35267.1"/>
    <property type="molecule type" value="Genomic_DNA"/>
</dbReference>
<feature type="compositionally biased region" description="Polar residues" evidence="1">
    <location>
        <begin position="44"/>
        <end position="58"/>
    </location>
</feature>
<sequence length="108" mass="11938">MGHTVDLVGYDGRVALRYELSHSTVEMQETLFLAHSPIADRTDPNLNPDQLLNGSKASQNDKRSLATLELRPPVCPEVKRSPSAVGRHTPFVLILLLEENVGFEVVSM</sequence>
<dbReference type="Proteomes" id="UP000281553">
    <property type="component" value="Unassembled WGS sequence"/>
</dbReference>
<keyword evidence="3" id="KW-1185">Reference proteome</keyword>
<protein>
    <submittedName>
        <fullName evidence="2">Uncharacterized protein</fullName>
    </submittedName>
</protein>
<dbReference type="AlphaFoldDB" id="A0A3P7NLS9"/>
<evidence type="ECO:0000256" key="1">
    <source>
        <dbReference type="SAM" id="MobiDB-lite"/>
    </source>
</evidence>
<name>A0A3P7NLS9_DIBLA</name>
<feature type="region of interest" description="Disordered" evidence="1">
    <location>
        <begin position="43"/>
        <end position="68"/>
    </location>
</feature>